<dbReference type="EC" id="6.4.1.8" evidence="4"/>
<evidence type="ECO:0000313" key="5">
    <source>
        <dbReference type="Proteomes" id="UP001162834"/>
    </source>
</evidence>
<keyword evidence="5" id="KW-1185">Reference proteome</keyword>
<protein>
    <submittedName>
        <fullName evidence="4">Acetophenone carboxylase gamma subunit</fullName>
        <ecNumber evidence="4">6.4.1.8</ecNumber>
    </submittedName>
</protein>
<feature type="domain" description="Hydantoinase/oxoprolinase N-terminal" evidence="2">
    <location>
        <begin position="7"/>
        <end position="193"/>
    </location>
</feature>
<dbReference type="GO" id="GO:0006749">
    <property type="term" value="P:glutathione metabolic process"/>
    <property type="evidence" value="ECO:0007669"/>
    <property type="project" value="TreeGrafter"/>
</dbReference>
<name>A0A9E6XZ18_9ACTN</name>
<gene>
    <name evidence="4" type="primary">apc3_14</name>
    <name evidence="4" type="ORF">DSM104329_03337</name>
</gene>
<keyword evidence="4" id="KW-0436">Ligase</keyword>
<feature type="domain" description="Hydantoinase A/oxoprolinase" evidence="1">
    <location>
        <begin position="217"/>
        <end position="511"/>
    </location>
</feature>
<dbReference type="AlphaFoldDB" id="A0A9E6XZ18"/>
<reference evidence="4" key="1">
    <citation type="journal article" date="2022" name="Int. J. Syst. Evol. Microbiol.">
        <title>Pseudomonas aegrilactucae sp. nov. and Pseudomonas morbosilactucae sp. nov., pathogens causing bacterial rot of lettuce in Japan.</title>
        <authorList>
            <person name="Sawada H."/>
            <person name="Fujikawa T."/>
            <person name="Satou M."/>
        </authorList>
    </citation>
    <scope>NUCLEOTIDE SEQUENCE</scope>
    <source>
        <strain evidence="4">0166_1</strain>
    </source>
</reference>
<evidence type="ECO:0000313" key="4">
    <source>
        <dbReference type="EMBL" id="UGS36925.1"/>
    </source>
</evidence>
<dbReference type="GO" id="GO:0016874">
    <property type="term" value="F:ligase activity"/>
    <property type="evidence" value="ECO:0007669"/>
    <property type="project" value="UniProtKB-KW"/>
</dbReference>
<dbReference type="Pfam" id="PF01968">
    <property type="entry name" value="Hydantoinase_A"/>
    <property type="match status" value="1"/>
</dbReference>
<dbReference type="Pfam" id="PF19278">
    <property type="entry name" value="Hydant_A_C"/>
    <property type="match status" value="1"/>
</dbReference>
<dbReference type="Pfam" id="PF05378">
    <property type="entry name" value="Hydant_A_N"/>
    <property type="match status" value="1"/>
</dbReference>
<dbReference type="InterPro" id="IPR049517">
    <property type="entry name" value="ACX-like_C"/>
</dbReference>
<sequence>MSGFACGVDIGGTFTDCVLIADDGRVAYGKALSSPDDSFRSGFFGSIDAAAAQLGLDDGGVYTRMDRLISHGSTVATNIVVERKGARIGLLTTKGFEDTVRIMRGMGRATGEPPETLLKVAETFKPEPLVPAERVYGIAERIDSLGDEVVALDEDGVAAAADALVAAGVDTIAIAFLWSVRNAAHEERARDIVAARAPGVFVTISSEISKAVGEYERFVATLINAYVGPVTSRYLDGVQDRLTEIGFAGELHIMQCHGGMVPLRVGADRPIFTIGSGPVGGLIGCARVCEQLGTGNIIASDMGGTSFDVGIIRDGEPLAAEETLLGKFRYRVPALEVVSIGAGGGSIAWIDRHGGGLRVGPHSASSLPGPACYGRGGTEPTVTDADLILGYIAPEATFGTSGERGGFHPQPELAERAIRERIAEPLGLSLTDAALGIVEVANAKMAAALENEIIGRGFDPRDFTLMSYGGAGPFHAVGYAAELGIDTIVVPGEAASVWSAFGISQADIRYQFEESVVRQEPFSPQELEADFGGLRERALATLSEREDPGAFSFRRYARMRFQWQLHELEFRLPDEPLTEDRVREFTAAFVAMYQERYGEAALLPGARLEIVSLRLEPAIAMGSGGLDRLTIADGPAEKGSRPVYFERGAGAVDTPAFRGDALAAGRVVEGPAVVDLAITGIVVPPGSTCERRETGDFVLRLH</sequence>
<evidence type="ECO:0000259" key="2">
    <source>
        <dbReference type="Pfam" id="PF05378"/>
    </source>
</evidence>
<evidence type="ECO:0000259" key="1">
    <source>
        <dbReference type="Pfam" id="PF01968"/>
    </source>
</evidence>
<organism evidence="4 5">
    <name type="scientific">Capillimicrobium parvum</name>
    <dbReference type="NCBI Taxonomy" id="2884022"/>
    <lineage>
        <taxon>Bacteria</taxon>
        <taxon>Bacillati</taxon>
        <taxon>Actinomycetota</taxon>
        <taxon>Thermoleophilia</taxon>
        <taxon>Solirubrobacterales</taxon>
        <taxon>Capillimicrobiaceae</taxon>
        <taxon>Capillimicrobium</taxon>
    </lineage>
</organism>
<dbReference type="PANTHER" id="PTHR11365:SF23">
    <property type="entry name" value="HYPOTHETICAL 5-OXOPROLINASE (EUROFUNG)-RELATED"/>
    <property type="match status" value="1"/>
</dbReference>
<dbReference type="InterPro" id="IPR002821">
    <property type="entry name" value="Hydantoinase_A"/>
</dbReference>
<evidence type="ECO:0000259" key="3">
    <source>
        <dbReference type="Pfam" id="PF19278"/>
    </source>
</evidence>
<dbReference type="PANTHER" id="PTHR11365">
    <property type="entry name" value="5-OXOPROLINASE RELATED"/>
    <property type="match status" value="1"/>
</dbReference>
<dbReference type="InterPro" id="IPR008040">
    <property type="entry name" value="Hydant_A_N"/>
</dbReference>
<dbReference type="GO" id="GO:0005829">
    <property type="term" value="C:cytosol"/>
    <property type="evidence" value="ECO:0007669"/>
    <property type="project" value="TreeGrafter"/>
</dbReference>
<dbReference type="GO" id="GO:0017168">
    <property type="term" value="F:5-oxoprolinase (ATP-hydrolyzing) activity"/>
    <property type="evidence" value="ECO:0007669"/>
    <property type="project" value="TreeGrafter"/>
</dbReference>
<dbReference type="Proteomes" id="UP001162834">
    <property type="component" value="Chromosome"/>
</dbReference>
<dbReference type="KEGG" id="sbae:DSM104329_03337"/>
<dbReference type="EMBL" id="CP087164">
    <property type="protein sequence ID" value="UGS36925.1"/>
    <property type="molecule type" value="Genomic_DNA"/>
</dbReference>
<accession>A0A9E6XZ18</accession>
<feature type="domain" description="Acetophenone carboxylase-like C-terminal" evidence="3">
    <location>
        <begin position="527"/>
        <end position="688"/>
    </location>
</feature>
<dbReference type="RefSeq" id="WP_259310988.1">
    <property type="nucleotide sequence ID" value="NZ_CP087164.1"/>
</dbReference>
<dbReference type="InterPro" id="IPR045079">
    <property type="entry name" value="Oxoprolinase-like"/>
</dbReference>
<proteinExistence type="predicted"/>